<dbReference type="InterPro" id="IPR001404">
    <property type="entry name" value="Hsp90_fam"/>
</dbReference>
<dbReference type="SUPFAM" id="SSF110942">
    <property type="entry name" value="HSP90 C-terminal domain"/>
    <property type="match status" value="1"/>
</dbReference>
<evidence type="ECO:0000256" key="3">
    <source>
        <dbReference type="ARBA" id="ARBA00022727"/>
    </source>
</evidence>
<dbReference type="PANTHER" id="PTHR11528">
    <property type="entry name" value="HEAT SHOCK PROTEIN 90 FAMILY MEMBER"/>
    <property type="match status" value="1"/>
</dbReference>
<keyword evidence="8" id="KW-0675">Receptor</keyword>
<dbReference type="Gene3D" id="3.30.230.80">
    <property type="match status" value="1"/>
</dbReference>
<dbReference type="InterPro" id="IPR029057">
    <property type="entry name" value="PRTase-like"/>
</dbReference>
<dbReference type="GO" id="GO:0000287">
    <property type="term" value="F:magnesium ion binding"/>
    <property type="evidence" value="ECO:0007669"/>
    <property type="project" value="InterPro"/>
</dbReference>
<gene>
    <name evidence="8" type="ORF">P3T76_008676</name>
</gene>
<comment type="caution">
    <text evidence="8">The sequence shown here is derived from an EMBL/GenBank/DDBJ whole genome shotgun (WGS) entry which is preliminary data.</text>
</comment>
<dbReference type="Gene3D" id="1.20.120.790">
    <property type="entry name" value="Heat shock protein 90, C-terminal domain"/>
    <property type="match status" value="1"/>
</dbReference>
<evidence type="ECO:0000256" key="6">
    <source>
        <dbReference type="ARBA" id="ARBA00023186"/>
    </source>
</evidence>
<protein>
    <submittedName>
        <fullName evidence="8">TNF receptor-associated protein 1</fullName>
    </submittedName>
</protein>
<dbReference type="SMART" id="SM01400">
    <property type="entry name" value="Pribosyltran_N"/>
    <property type="match status" value="1"/>
</dbReference>
<dbReference type="SUPFAM" id="SSF54211">
    <property type="entry name" value="Ribosomal protein S5 domain 2-like"/>
    <property type="match status" value="1"/>
</dbReference>
<evidence type="ECO:0000313" key="8">
    <source>
        <dbReference type="EMBL" id="KAK1939292.1"/>
    </source>
</evidence>
<dbReference type="Proteomes" id="UP001259832">
    <property type="component" value="Unassembled WGS sequence"/>
</dbReference>
<dbReference type="HAMAP" id="MF_00505">
    <property type="entry name" value="HSP90"/>
    <property type="match status" value="1"/>
</dbReference>
<evidence type="ECO:0000256" key="5">
    <source>
        <dbReference type="ARBA" id="ARBA00022840"/>
    </source>
</evidence>
<dbReference type="GO" id="GO:0016887">
    <property type="term" value="F:ATP hydrolysis activity"/>
    <property type="evidence" value="ECO:0007669"/>
    <property type="project" value="InterPro"/>
</dbReference>
<reference evidence="8" key="1">
    <citation type="submission" date="2023-08" db="EMBL/GenBank/DDBJ databases">
        <title>Reference Genome Resource for the Citrus Pathogen Phytophthora citrophthora.</title>
        <authorList>
            <person name="Moller H."/>
            <person name="Coetzee B."/>
            <person name="Rose L.J."/>
            <person name="Van Niekerk J.M."/>
        </authorList>
    </citation>
    <scope>NUCLEOTIDE SEQUENCE</scope>
    <source>
        <strain evidence="8">STE-U-9442</strain>
    </source>
</reference>
<dbReference type="PRINTS" id="PR00775">
    <property type="entry name" value="HEATSHOCK90"/>
</dbReference>
<dbReference type="InterPro" id="IPR036890">
    <property type="entry name" value="HATPase_C_sf"/>
</dbReference>
<dbReference type="CDD" id="cd06223">
    <property type="entry name" value="PRTases_typeI"/>
    <property type="match status" value="1"/>
</dbReference>
<keyword evidence="9" id="KW-1185">Reference proteome</keyword>
<dbReference type="InterPro" id="IPR005946">
    <property type="entry name" value="Rib-P_diPkinase"/>
</dbReference>
<keyword evidence="5" id="KW-0067">ATP-binding</keyword>
<dbReference type="Gene3D" id="3.30.565.10">
    <property type="entry name" value="Histidine kinase-like ATPase, C-terminal domain"/>
    <property type="match status" value="1"/>
</dbReference>
<dbReference type="AlphaFoldDB" id="A0AAD9LKP1"/>
<comment type="similarity">
    <text evidence="2">Belongs to the heat shock protein 90 family.</text>
</comment>
<name>A0AAD9LKP1_9STRA</name>
<dbReference type="NCBIfam" id="TIGR01251">
    <property type="entry name" value="ribP_PPkin"/>
    <property type="match status" value="1"/>
</dbReference>
<organism evidence="8 9">
    <name type="scientific">Phytophthora citrophthora</name>
    <dbReference type="NCBI Taxonomy" id="4793"/>
    <lineage>
        <taxon>Eukaryota</taxon>
        <taxon>Sar</taxon>
        <taxon>Stramenopiles</taxon>
        <taxon>Oomycota</taxon>
        <taxon>Peronosporomycetes</taxon>
        <taxon>Peronosporales</taxon>
        <taxon>Peronosporaceae</taxon>
        <taxon>Phytophthora</taxon>
    </lineage>
</organism>
<evidence type="ECO:0000259" key="7">
    <source>
        <dbReference type="Pfam" id="PF13793"/>
    </source>
</evidence>
<dbReference type="FunFam" id="3.30.230.80:FF:000010">
    <property type="entry name" value="Heat shock protein 75 kDa"/>
    <property type="match status" value="1"/>
</dbReference>
<dbReference type="InterPro" id="IPR000836">
    <property type="entry name" value="PRTase_dom"/>
</dbReference>
<dbReference type="Pfam" id="PF00183">
    <property type="entry name" value="HSP90"/>
    <property type="match status" value="1"/>
</dbReference>
<evidence type="ECO:0000256" key="1">
    <source>
        <dbReference type="ARBA" id="ARBA00006478"/>
    </source>
</evidence>
<evidence type="ECO:0000256" key="2">
    <source>
        <dbReference type="ARBA" id="ARBA00008239"/>
    </source>
</evidence>
<dbReference type="Pfam" id="PF13793">
    <property type="entry name" value="Pribosyltran_N"/>
    <property type="match status" value="1"/>
</dbReference>
<comment type="similarity">
    <text evidence="1">Belongs to the ribose-phosphate pyrophosphokinase family.</text>
</comment>
<dbReference type="Pfam" id="PF14572">
    <property type="entry name" value="Pribosyl_synth"/>
    <property type="match status" value="1"/>
</dbReference>
<keyword evidence="4" id="KW-0547">Nucleotide-binding</keyword>
<evidence type="ECO:0000256" key="4">
    <source>
        <dbReference type="ARBA" id="ARBA00022741"/>
    </source>
</evidence>
<dbReference type="GO" id="GO:0140662">
    <property type="term" value="F:ATP-dependent protein folding chaperone"/>
    <property type="evidence" value="ECO:0007669"/>
    <property type="project" value="InterPro"/>
</dbReference>
<dbReference type="InterPro" id="IPR020575">
    <property type="entry name" value="Hsp90_N"/>
</dbReference>
<keyword evidence="6" id="KW-0143">Chaperone</keyword>
<dbReference type="InterPro" id="IPR020568">
    <property type="entry name" value="Ribosomal_Su5_D2-typ_SF"/>
</dbReference>
<dbReference type="Gene3D" id="3.40.50.11260">
    <property type="match status" value="1"/>
</dbReference>
<proteinExistence type="inferred from homology"/>
<dbReference type="Gene3D" id="3.40.50.2020">
    <property type="match status" value="2"/>
</dbReference>
<sequence>MVVCGWKPRPSDMMMRSAVQHVARRAGATSATCGRRAVQRTNLLHGAAPSSRLIQRGAKLAPSVQQLSACFSTAADDKGSYLALCNAVLAIPHHIYWLADRREFQAETRQLLDIVTHSIYTDKEVFIRELISNASDALEKLRHLQSTGESIQDAELEPKIVITTDEKAGTLTIADTGVGMSKDELIENLGTIARSGSKAFLEQLKESSSGESGDALSGIIGKFGVGFYSAFMVADKVEVFSQSAVSGRQSNVWRSDGSGSYEVAEANDVTRGSKIVIHLKDTCKDFGTKAKVESIIRRYSNFVSFPIVLDGDTVNTVQALWTKSESEVTDEEYTEFYKFIANAFDEPAYRIIFKADAPIELKTLFFIGSSHTEKFGYARLEPGVSLYSRKVLIERNSPDILPDWMRFVRGVVDSEDLPLSLSREKMQDSRLIHKIRDVLTRRIIRFLERESTKEPEKFEKFFTEFGQFIKEGICTDFANKDSLAKLLRYESSQVDEGKLTTLDEYVSRCPPDQNEIYYLCAPTRAIAESSPYFEAFKKMNKEVLFVYSPIDDFVMTNVAEFNGRKVISAEHAKVDVVSDDSTSGKKLSKDQQDLFGAWLKLTLEDNVKEVKFTSRLTDSPAIIVDHESASIRKMMQMVNDRAGQDMSGLSKNVMEINPNHSIIVDLNALREVNDALAKKVARQIYTNATVAAGLVEDGRTILGGLNEILAELLEQSLHQKDMVFAFRSAAARLTPALAVFLGGATLGTMHSGVAHAEDKRDLRDLEFGVPHDRKRVDPFSPFFPSDKHPCTHAGMFIPGCHELKIFSGSSHFELADDIARRLGTRVGKIKLGRFADGEVQVQVGESVRGKDVYLVQSLASPVNDNIIELLLMVSTMRRASAKKVTVVLPYYAYKHHRRANPAATSLNSKFIQSPAADIAKMLEVMGVDRVIAVDLQFRVEGHEACFFSSDIPVETIETIMAGVEYFATQVYLRRPLVVMAPNPECLRRARIFQTGLNKWLPDSPAQFAVFFHGTGKKGSGEQTPADIVGDVKGADVIVVDDLIDTSETLSKLTNLALSKGARKVYCFASHPLLNGDAERLIEDSNVSQVVVMDTIPADPKAFHTDKLKRLSVAPMLAELIQAEHFKAHSYIDKVNSREDFKYVHHY</sequence>
<dbReference type="GO" id="GO:0009165">
    <property type="term" value="P:nucleotide biosynthetic process"/>
    <property type="evidence" value="ECO:0007669"/>
    <property type="project" value="UniProtKB-KW"/>
</dbReference>
<dbReference type="GO" id="GO:0051082">
    <property type="term" value="F:unfolded protein binding"/>
    <property type="evidence" value="ECO:0007669"/>
    <property type="project" value="InterPro"/>
</dbReference>
<keyword evidence="3" id="KW-0545">Nucleotide biosynthesis</keyword>
<dbReference type="InterPro" id="IPR037196">
    <property type="entry name" value="HSP90_C"/>
</dbReference>
<dbReference type="EMBL" id="JASMQC010000016">
    <property type="protein sequence ID" value="KAK1939292.1"/>
    <property type="molecule type" value="Genomic_DNA"/>
</dbReference>
<dbReference type="FunFam" id="3.40.50.2020:FF:000014">
    <property type="entry name" value="Ribose-phosphate pyrophosphokinase 1"/>
    <property type="match status" value="1"/>
</dbReference>
<dbReference type="FunFam" id="3.30.565.10:FF:000021">
    <property type="entry name" value="Heat shock protein 75 kDa, mitochondrial"/>
    <property type="match status" value="1"/>
</dbReference>
<dbReference type="CDD" id="cd16927">
    <property type="entry name" value="HATPase_Hsp90-like"/>
    <property type="match status" value="1"/>
</dbReference>
<dbReference type="Pfam" id="PF13589">
    <property type="entry name" value="HATPase_c_3"/>
    <property type="match status" value="1"/>
</dbReference>
<dbReference type="FunFam" id="3.40.50.2020:FF:000070">
    <property type="entry name" value="Ribose-phosphate pyrophosphokinase, putative"/>
    <property type="match status" value="1"/>
</dbReference>
<dbReference type="FunFam" id="1.20.120.790:FF:000004">
    <property type="entry name" value="Heat shock protein 75 kDa"/>
    <property type="match status" value="1"/>
</dbReference>
<dbReference type="GO" id="GO:0005524">
    <property type="term" value="F:ATP binding"/>
    <property type="evidence" value="ECO:0007669"/>
    <property type="project" value="UniProtKB-KW"/>
</dbReference>
<evidence type="ECO:0000313" key="9">
    <source>
        <dbReference type="Proteomes" id="UP001259832"/>
    </source>
</evidence>
<dbReference type="NCBIfam" id="NF003555">
    <property type="entry name" value="PRK05218.1"/>
    <property type="match status" value="1"/>
</dbReference>
<accession>A0AAD9LKP1</accession>
<dbReference type="FunFam" id="3.40.50.11260:FF:000004">
    <property type="entry name" value="Heat shock protein 75 mitochondrial"/>
    <property type="match status" value="1"/>
</dbReference>
<dbReference type="SUPFAM" id="SSF53271">
    <property type="entry name" value="PRTase-like"/>
    <property type="match status" value="2"/>
</dbReference>
<dbReference type="SUPFAM" id="SSF55874">
    <property type="entry name" value="ATPase domain of HSP90 chaperone/DNA topoisomerase II/histidine kinase"/>
    <property type="match status" value="1"/>
</dbReference>
<dbReference type="InterPro" id="IPR029099">
    <property type="entry name" value="Pribosyltran_N"/>
</dbReference>
<feature type="domain" description="Ribose-phosphate pyrophosphokinase N-terminal" evidence="7">
    <location>
        <begin position="803"/>
        <end position="926"/>
    </location>
</feature>